<keyword evidence="4" id="KW-1185">Reference proteome</keyword>
<dbReference type="Proteomes" id="UP000238479">
    <property type="component" value="Chromosome 2"/>
</dbReference>
<comment type="caution">
    <text evidence="3">The sequence shown here is derived from an EMBL/GenBank/DDBJ whole genome shotgun (WGS) entry which is preliminary data.</text>
</comment>
<evidence type="ECO:0000313" key="3">
    <source>
        <dbReference type="EMBL" id="PRQ49818.1"/>
    </source>
</evidence>
<name>A0A2P6RTQ7_ROSCH</name>
<dbReference type="PANTHER" id="PTHR45892:SF1">
    <property type="entry name" value="AMINOACYLASE-1"/>
    <property type="match status" value="1"/>
</dbReference>
<dbReference type="Gramene" id="PRQ49818">
    <property type="protein sequence ID" value="PRQ49818"/>
    <property type="gene ID" value="RchiOBHm_Chr2g0126171"/>
</dbReference>
<organism evidence="3 4">
    <name type="scientific">Rosa chinensis</name>
    <name type="common">China rose</name>
    <dbReference type="NCBI Taxonomy" id="74649"/>
    <lineage>
        <taxon>Eukaryota</taxon>
        <taxon>Viridiplantae</taxon>
        <taxon>Streptophyta</taxon>
        <taxon>Embryophyta</taxon>
        <taxon>Tracheophyta</taxon>
        <taxon>Spermatophyta</taxon>
        <taxon>Magnoliopsida</taxon>
        <taxon>eudicotyledons</taxon>
        <taxon>Gunneridae</taxon>
        <taxon>Pentapetalae</taxon>
        <taxon>rosids</taxon>
        <taxon>fabids</taxon>
        <taxon>Rosales</taxon>
        <taxon>Rosaceae</taxon>
        <taxon>Rosoideae</taxon>
        <taxon>Rosoideae incertae sedis</taxon>
        <taxon>Rosa</taxon>
    </lineage>
</organism>
<dbReference type="FunFam" id="3.30.70.360:FF:000009">
    <property type="entry name" value="aminoacylase-1 isoform X1"/>
    <property type="match status" value="1"/>
</dbReference>
<evidence type="ECO:0000256" key="1">
    <source>
        <dbReference type="ARBA" id="ARBA00022801"/>
    </source>
</evidence>
<evidence type="ECO:0000256" key="2">
    <source>
        <dbReference type="SAM" id="Phobius"/>
    </source>
</evidence>
<dbReference type="Gene3D" id="3.40.630.10">
    <property type="entry name" value="Zn peptidases"/>
    <property type="match status" value="1"/>
</dbReference>
<keyword evidence="2" id="KW-0472">Membrane</keyword>
<accession>A0A2P6RTQ7</accession>
<dbReference type="EMBL" id="PDCK01000040">
    <property type="protein sequence ID" value="PRQ49818.1"/>
    <property type="molecule type" value="Genomic_DNA"/>
</dbReference>
<keyword evidence="2" id="KW-0812">Transmembrane</keyword>
<keyword evidence="1 3" id="KW-0378">Hydrolase</keyword>
<dbReference type="Pfam" id="PF01546">
    <property type="entry name" value="Peptidase_M20"/>
    <property type="match status" value="1"/>
</dbReference>
<sequence>MAVVEYRRPRRQSAPDPLSLSSIKWPDSDPTLSSILLNSYTDVVLAEHRKWPHHPFSALVDPSGKIYARGSQDMKCNGLQYLEAIRRLKASGFKQTRTVYLSFVPDEEIGGHDGAEKFAESDIFKALNVGIVLDEGLASPSEHYRAFYAERCPWWLIIKATGAPGHGAKLYDNTAMENILKSIESVRRFRASQFDLVKAGLKAEGEVVSVNMAFLKAGTPCPTGSIGLLFSSNRLRFLVLLLGSFLIVRFVFFFFAQFILLSN</sequence>
<feature type="transmembrane region" description="Helical" evidence="2">
    <location>
        <begin position="237"/>
        <end position="260"/>
    </location>
</feature>
<dbReference type="PANTHER" id="PTHR45892">
    <property type="entry name" value="AMINOACYLASE-1"/>
    <property type="match status" value="1"/>
</dbReference>
<dbReference type="GO" id="GO:0004046">
    <property type="term" value="F:aminoacylase activity"/>
    <property type="evidence" value="ECO:0007669"/>
    <property type="project" value="UniProtKB-EC"/>
</dbReference>
<dbReference type="InterPro" id="IPR002933">
    <property type="entry name" value="Peptidase_M20"/>
</dbReference>
<reference evidence="3 4" key="1">
    <citation type="journal article" date="2018" name="Nat. Genet.">
        <title>The Rosa genome provides new insights in the design of modern roses.</title>
        <authorList>
            <person name="Bendahmane M."/>
        </authorList>
    </citation>
    <scope>NUCLEOTIDE SEQUENCE [LARGE SCALE GENOMIC DNA]</scope>
    <source>
        <strain evidence="4">cv. Old Blush</strain>
    </source>
</reference>
<dbReference type="EC" id="3.5.1.14" evidence="3"/>
<dbReference type="InterPro" id="IPR052083">
    <property type="entry name" value="Aminoacylase-1_M20A"/>
</dbReference>
<dbReference type="SUPFAM" id="SSF53187">
    <property type="entry name" value="Zn-dependent exopeptidases"/>
    <property type="match status" value="1"/>
</dbReference>
<dbReference type="STRING" id="74649.A0A2P6RTQ7"/>
<evidence type="ECO:0000313" key="4">
    <source>
        <dbReference type="Proteomes" id="UP000238479"/>
    </source>
</evidence>
<dbReference type="PROSITE" id="PS00759">
    <property type="entry name" value="ARGE_DAPE_CPG2_2"/>
    <property type="match status" value="1"/>
</dbReference>
<dbReference type="OMA" id="PSENHKW"/>
<keyword evidence="2" id="KW-1133">Transmembrane helix</keyword>
<gene>
    <name evidence="3" type="ORF">RchiOBHm_Chr2g0126171</name>
</gene>
<proteinExistence type="predicted"/>
<protein>
    <submittedName>
        <fullName evidence="3">Putative N-acyl-aliphatic-L-amino acid amidohydrolase</fullName>
        <ecNumber evidence="3">3.5.1.14</ecNumber>
    </submittedName>
</protein>
<dbReference type="InterPro" id="IPR001261">
    <property type="entry name" value="ArgE/DapE_CS"/>
</dbReference>
<dbReference type="AlphaFoldDB" id="A0A2P6RTQ7"/>